<dbReference type="EMBL" id="CAKOFQ010007362">
    <property type="protein sequence ID" value="CAH1999383.1"/>
    <property type="molecule type" value="Genomic_DNA"/>
</dbReference>
<evidence type="ECO:0000256" key="1">
    <source>
        <dbReference type="SAM" id="SignalP"/>
    </source>
</evidence>
<keyword evidence="3" id="KW-1185">Reference proteome</keyword>
<protein>
    <submittedName>
        <fullName evidence="2">Uncharacterized protein</fullName>
    </submittedName>
</protein>
<feature type="signal peptide" evidence="1">
    <location>
        <begin position="1"/>
        <end position="19"/>
    </location>
</feature>
<proteinExistence type="predicted"/>
<dbReference type="AlphaFoldDB" id="A0A9P0LUS3"/>
<evidence type="ECO:0000313" key="3">
    <source>
        <dbReference type="Proteomes" id="UP001152888"/>
    </source>
</evidence>
<organism evidence="2 3">
    <name type="scientific">Acanthoscelides obtectus</name>
    <name type="common">Bean weevil</name>
    <name type="synonym">Bruchus obtectus</name>
    <dbReference type="NCBI Taxonomy" id="200917"/>
    <lineage>
        <taxon>Eukaryota</taxon>
        <taxon>Metazoa</taxon>
        <taxon>Ecdysozoa</taxon>
        <taxon>Arthropoda</taxon>
        <taxon>Hexapoda</taxon>
        <taxon>Insecta</taxon>
        <taxon>Pterygota</taxon>
        <taxon>Neoptera</taxon>
        <taxon>Endopterygota</taxon>
        <taxon>Coleoptera</taxon>
        <taxon>Polyphaga</taxon>
        <taxon>Cucujiformia</taxon>
        <taxon>Chrysomeloidea</taxon>
        <taxon>Chrysomelidae</taxon>
        <taxon>Bruchinae</taxon>
        <taxon>Bruchini</taxon>
        <taxon>Acanthoscelides</taxon>
    </lineage>
</organism>
<sequence length="162" mass="17917">MKILCLTFVLGLHLYLADAALNKTYVPYCGSAFLFTKDDPEYYENHVAEAYEQVADKSGKVVFQKVRAAMAPDRKQLGRSVGYFDHCNEVEGTLSTKKGLEKYAHCRLPLTPAQTEAASYAMAKDIPDTTKGLADAAKALNDKFKGASQVKTFEKCLKTYKG</sequence>
<evidence type="ECO:0000313" key="2">
    <source>
        <dbReference type="EMBL" id="CAH1999383.1"/>
    </source>
</evidence>
<comment type="caution">
    <text evidence="2">The sequence shown here is derived from an EMBL/GenBank/DDBJ whole genome shotgun (WGS) entry which is preliminary data.</text>
</comment>
<dbReference type="Proteomes" id="UP001152888">
    <property type="component" value="Unassembled WGS sequence"/>
</dbReference>
<accession>A0A9P0LUS3</accession>
<gene>
    <name evidence="2" type="ORF">ACAOBT_LOCUS24931</name>
</gene>
<feature type="chain" id="PRO_5040330343" evidence="1">
    <location>
        <begin position="20"/>
        <end position="162"/>
    </location>
</feature>
<name>A0A9P0LUS3_ACAOB</name>
<keyword evidence="1" id="KW-0732">Signal</keyword>
<reference evidence="2" key="1">
    <citation type="submission" date="2022-03" db="EMBL/GenBank/DDBJ databases">
        <authorList>
            <person name="Sayadi A."/>
        </authorList>
    </citation>
    <scope>NUCLEOTIDE SEQUENCE</scope>
</reference>